<dbReference type="SMART" id="SM00822">
    <property type="entry name" value="PKS_KR"/>
    <property type="match status" value="1"/>
</dbReference>
<dbReference type="Gene3D" id="1.25.40.20">
    <property type="entry name" value="Ankyrin repeat-containing domain"/>
    <property type="match status" value="4"/>
</dbReference>
<keyword evidence="5" id="KW-0732">Signal</keyword>
<dbReference type="SUPFAM" id="SSF51735">
    <property type="entry name" value="NAD(P)-binding Rossmann-fold domains"/>
    <property type="match status" value="1"/>
</dbReference>
<dbReference type="PRINTS" id="PR00081">
    <property type="entry name" value="GDHRDH"/>
</dbReference>
<proteinExistence type="predicted"/>
<evidence type="ECO:0000256" key="2">
    <source>
        <dbReference type="ARBA" id="ARBA00022857"/>
    </source>
</evidence>
<dbReference type="InterPro" id="IPR002347">
    <property type="entry name" value="SDR_fam"/>
</dbReference>
<keyword evidence="1" id="KW-0677">Repeat</keyword>
<dbReference type="Proteomes" id="UP000191672">
    <property type="component" value="Unassembled WGS sequence"/>
</dbReference>
<dbReference type="Pfam" id="PF12796">
    <property type="entry name" value="Ank_2"/>
    <property type="match status" value="3"/>
</dbReference>
<keyword evidence="3 4" id="KW-0040">ANK repeat</keyword>
<dbReference type="InterPro" id="IPR036291">
    <property type="entry name" value="NAD(P)-bd_dom_sf"/>
</dbReference>
<name>A0A1V6P9B5_9EURO</name>
<feature type="repeat" description="ANK" evidence="4">
    <location>
        <begin position="299"/>
        <end position="321"/>
    </location>
</feature>
<dbReference type="SUPFAM" id="SSF48403">
    <property type="entry name" value="Ankyrin repeat"/>
    <property type="match status" value="2"/>
</dbReference>
<comment type="caution">
    <text evidence="7">The sequence shown here is derived from an EMBL/GenBank/DDBJ whole genome shotgun (WGS) entry which is preliminary data.</text>
</comment>
<dbReference type="PANTHER" id="PTHR24123:SF33">
    <property type="entry name" value="PROTEIN HOS4"/>
    <property type="match status" value="1"/>
</dbReference>
<dbReference type="CDD" id="cd05233">
    <property type="entry name" value="SDR_c"/>
    <property type="match status" value="1"/>
</dbReference>
<evidence type="ECO:0000256" key="1">
    <source>
        <dbReference type="ARBA" id="ARBA00022737"/>
    </source>
</evidence>
<evidence type="ECO:0000256" key="4">
    <source>
        <dbReference type="PROSITE-ProRule" id="PRU00023"/>
    </source>
</evidence>
<organism evidence="7 8">
    <name type="scientific">Penicillium antarcticum</name>
    <dbReference type="NCBI Taxonomy" id="416450"/>
    <lineage>
        <taxon>Eukaryota</taxon>
        <taxon>Fungi</taxon>
        <taxon>Dikarya</taxon>
        <taxon>Ascomycota</taxon>
        <taxon>Pezizomycotina</taxon>
        <taxon>Eurotiomycetes</taxon>
        <taxon>Eurotiomycetidae</taxon>
        <taxon>Eurotiales</taxon>
        <taxon>Aspergillaceae</taxon>
        <taxon>Penicillium</taxon>
    </lineage>
</organism>
<keyword evidence="8" id="KW-1185">Reference proteome</keyword>
<reference evidence="8" key="1">
    <citation type="journal article" date="2017" name="Nat. Microbiol.">
        <title>Global analysis of biosynthetic gene clusters reveals vast potential of secondary metabolite production in Penicillium species.</title>
        <authorList>
            <person name="Nielsen J.C."/>
            <person name="Grijseels S."/>
            <person name="Prigent S."/>
            <person name="Ji B."/>
            <person name="Dainat J."/>
            <person name="Nielsen K.F."/>
            <person name="Frisvad J.C."/>
            <person name="Workman M."/>
            <person name="Nielsen J."/>
        </authorList>
    </citation>
    <scope>NUCLEOTIDE SEQUENCE [LARGE SCALE GENOMIC DNA]</scope>
    <source>
        <strain evidence="8">IBT 31811</strain>
    </source>
</reference>
<dbReference type="Pfam" id="PF00106">
    <property type="entry name" value="adh_short"/>
    <property type="match status" value="1"/>
</dbReference>
<dbReference type="GO" id="GO:0016491">
    <property type="term" value="F:oxidoreductase activity"/>
    <property type="evidence" value="ECO:0007669"/>
    <property type="project" value="UniProtKB-ARBA"/>
</dbReference>
<dbReference type="STRING" id="416450.A0A1V6P9B5"/>
<keyword evidence="2" id="KW-0521">NADP</keyword>
<gene>
    <name evidence="7" type="ORF">PENANT_c210G01233</name>
</gene>
<dbReference type="AlphaFoldDB" id="A0A1V6P9B5"/>
<evidence type="ECO:0000259" key="6">
    <source>
        <dbReference type="SMART" id="SM00822"/>
    </source>
</evidence>
<feature type="chain" id="PRO_5012935247" description="Ketoreductase domain-containing protein" evidence="5">
    <location>
        <begin position="26"/>
        <end position="766"/>
    </location>
</feature>
<dbReference type="EMBL" id="MDYN01000210">
    <property type="protein sequence ID" value="OQD73322.1"/>
    <property type="molecule type" value="Genomic_DNA"/>
</dbReference>
<dbReference type="PANTHER" id="PTHR24123">
    <property type="entry name" value="ANKYRIN REPEAT-CONTAINING"/>
    <property type="match status" value="1"/>
</dbReference>
<sequence length="766" mass="84018">MTLYSAYKNNMFLLGLPLEVLLCIADSLNKAKDLLALACLNRATNALFLPYLCNFNVRRQRSSALLWGVVRGDPKFVGKMLGNYQADANTTDEKSRTPIFHAIRAENETIIHMLLSDKRADINWQDQYKQTPLVYAMSRNLLSAASLLLDFKPCLDKKDGKQRSAVWYAIAHCDENLVQVLLKKGSDIRTPDYKRISPISLAIANKSVNITRMLLLHSAPSSGKSLLQDGNLRDRLLHRAVQAGLQDIVSLLVANGANPNSRNRHGQNLLHQATEKGYKEVVRELLTYKKTCVNARDSYGRTAFHIAAEYGHKSITRLLLSSSDVDINTLDVNGATALCLAVQAKHTALALQILAEDHVNINVAGQNGRTVLHYADLDPNIRDDDEWAPLTYAASNGDLRMLELFLARRDIQVNVQQAPPLFHAAKKGHLEVVRRLLCFDTIDVNQQFWNTSPLCIASEMGHLEVTRLLLEHTTPPDINLKTYMGDTALSLAAYHGHLAIIDLLLAEKELDVTATDRFGETALCKAARNGHEQVVKRLYKDPRAKDGSDDVPECGSSYKVVIVTGAGTGIGADTAVLLAERGARVVIVGRTEGPLREVEEKIQSLGGDVLVAVADVSDLHMVEKVVEDTLNKFGALHYAVNNAGVSGQNCEIPDLPKEVWDQTIAINLSSLFYCMKAQLAAIDKAGGGAIVNVSSVFADRGIPQRAAYSASKHAIRGLTRVAAIDWATRNIRVNELQPGVIETPMTKTNPEETAQVAATIAAQRMG</sequence>
<protein>
    <recommendedName>
        <fullName evidence="6">Ketoreductase domain-containing protein</fullName>
    </recommendedName>
</protein>
<feature type="signal peptide" evidence="5">
    <location>
        <begin position="1"/>
        <end position="25"/>
    </location>
</feature>
<dbReference type="Pfam" id="PF00023">
    <property type="entry name" value="Ank"/>
    <property type="match status" value="1"/>
</dbReference>
<evidence type="ECO:0000313" key="7">
    <source>
        <dbReference type="EMBL" id="OQD73322.1"/>
    </source>
</evidence>
<dbReference type="PROSITE" id="PS50297">
    <property type="entry name" value="ANK_REP_REGION"/>
    <property type="match status" value="2"/>
</dbReference>
<feature type="domain" description="Ketoreductase" evidence="6">
    <location>
        <begin position="559"/>
        <end position="729"/>
    </location>
</feature>
<dbReference type="InterPro" id="IPR057326">
    <property type="entry name" value="KR_dom"/>
</dbReference>
<dbReference type="PROSITE" id="PS50088">
    <property type="entry name" value="ANK_REPEAT"/>
    <property type="match status" value="2"/>
</dbReference>
<accession>A0A1V6P9B5</accession>
<evidence type="ECO:0000256" key="3">
    <source>
        <dbReference type="ARBA" id="ARBA00023043"/>
    </source>
</evidence>
<dbReference type="Gene3D" id="3.40.50.720">
    <property type="entry name" value="NAD(P)-binding Rossmann-like Domain"/>
    <property type="match status" value="1"/>
</dbReference>
<evidence type="ECO:0000256" key="5">
    <source>
        <dbReference type="SAM" id="SignalP"/>
    </source>
</evidence>
<dbReference type="FunFam" id="3.40.50.720:FF:000084">
    <property type="entry name" value="Short-chain dehydrogenase reductase"/>
    <property type="match status" value="1"/>
</dbReference>
<dbReference type="InterPro" id="IPR036770">
    <property type="entry name" value="Ankyrin_rpt-contain_sf"/>
</dbReference>
<dbReference type="SMART" id="SM00248">
    <property type="entry name" value="ANK"/>
    <property type="match status" value="13"/>
</dbReference>
<dbReference type="InterPro" id="IPR051165">
    <property type="entry name" value="Multifunctional_ANK_Repeat"/>
</dbReference>
<dbReference type="PRINTS" id="PR00080">
    <property type="entry name" value="SDRFAMILY"/>
</dbReference>
<dbReference type="InterPro" id="IPR020904">
    <property type="entry name" value="Sc_DH/Rdtase_CS"/>
</dbReference>
<feature type="repeat" description="ANK" evidence="4">
    <location>
        <begin position="237"/>
        <end position="264"/>
    </location>
</feature>
<dbReference type="PROSITE" id="PS00061">
    <property type="entry name" value="ADH_SHORT"/>
    <property type="match status" value="1"/>
</dbReference>
<dbReference type="InterPro" id="IPR002110">
    <property type="entry name" value="Ankyrin_rpt"/>
</dbReference>
<evidence type="ECO:0000313" key="8">
    <source>
        <dbReference type="Proteomes" id="UP000191672"/>
    </source>
</evidence>